<evidence type="ECO:0000256" key="6">
    <source>
        <dbReference type="ARBA" id="ARBA00022723"/>
    </source>
</evidence>
<dbReference type="GO" id="GO:0046872">
    <property type="term" value="F:metal ion binding"/>
    <property type="evidence" value="ECO:0007669"/>
    <property type="project" value="UniProtKB-KW"/>
</dbReference>
<keyword evidence="7" id="KW-0547">Nucleotide-binding</keyword>
<dbReference type="GO" id="GO:0002949">
    <property type="term" value="P:tRNA threonylcarbamoyladenosine modification"/>
    <property type="evidence" value="ECO:0007669"/>
    <property type="project" value="InterPro"/>
</dbReference>
<dbReference type="InterPro" id="IPR027417">
    <property type="entry name" value="P-loop_NTPase"/>
</dbReference>
<evidence type="ECO:0000256" key="4">
    <source>
        <dbReference type="ARBA" id="ARBA00022490"/>
    </source>
</evidence>
<accession>A0A1H2LHB6</accession>
<dbReference type="Gene3D" id="3.40.630.30">
    <property type="match status" value="1"/>
</dbReference>
<dbReference type="PANTHER" id="PTHR33540:SF2">
    <property type="entry name" value="TRNA THREONYLCARBAMOYLADENOSINE BIOSYNTHESIS PROTEIN TSAE"/>
    <property type="match status" value="1"/>
</dbReference>
<evidence type="ECO:0000256" key="9">
    <source>
        <dbReference type="ARBA" id="ARBA00022842"/>
    </source>
</evidence>
<keyword evidence="9" id="KW-0460">Magnesium</keyword>
<dbReference type="GO" id="GO:0005737">
    <property type="term" value="C:cytoplasm"/>
    <property type="evidence" value="ECO:0007669"/>
    <property type="project" value="UniProtKB-SubCell"/>
</dbReference>
<evidence type="ECO:0000313" key="13">
    <source>
        <dbReference type="EMBL" id="SDU80420.1"/>
    </source>
</evidence>
<dbReference type="Proteomes" id="UP000198825">
    <property type="component" value="Chromosome I"/>
</dbReference>
<evidence type="ECO:0000256" key="2">
    <source>
        <dbReference type="ARBA" id="ARBA00007599"/>
    </source>
</evidence>
<organism evidence="13 14">
    <name type="scientific">Microlunatus sagamiharensis</name>
    <dbReference type="NCBI Taxonomy" id="546874"/>
    <lineage>
        <taxon>Bacteria</taxon>
        <taxon>Bacillati</taxon>
        <taxon>Actinomycetota</taxon>
        <taxon>Actinomycetes</taxon>
        <taxon>Propionibacteriales</taxon>
        <taxon>Propionibacteriaceae</taxon>
        <taxon>Microlunatus</taxon>
    </lineage>
</organism>
<comment type="function">
    <text evidence="10">Required for the formation of a threonylcarbamoyl group on adenosine at position 37 (t(6)A37) in tRNAs that read codons beginning with adenine. Is involved in the transfer of the threonylcarbamoyl moiety of threonylcarbamoyl-AMP (TC-AMP) to the N6 group of A37, together with TsaD and TsaB. TsaE seems to play an indirect role in the t(6)A biosynthesis pathway, possibly in regulating the core enzymatic function of TsaD.</text>
</comment>
<dbReference type="GO" id="GO:0005524">
    <property type="term" value="F:ATP binding"/>
    <property type="evidence" value="ECO:0007669"/>
    <property type="project" value="UniProtKB-KW"/>
</dbReference>
<evidence type="ECO:0000256" key="1">
    <source>
        <dbReference type="ARBA" id="ARBA00004496"/>
    </source>
</evidence>
<evidence type="ECO:0000256" key="11">
    <source>
        <dbReference type="ARBA" id="ARBA00032441"/>
    </source>
</evidence>
<comment type="similarity">
    <text evidence="2">Belongs to the TsaE family.</text>
</comment>
<proteinExistence type="inferred from homology"/>
<keyword evidence="5" id="KW-0819">tRNA processing</keyword>
<keyword evidence="14" id="KW-1185">Reference proteome</keyword>
<dbReference type="InterPro" id="IPR016181">
    <property type="entry name" value="Acyl_CoA_acyltransferase"/>
</dbReference>
<dbReference type="PANTHER" id="PTHR33540">
    <property type="entry name" value="TRNA THREONYLCARBAMOYLADENOSINE BIOSYNTHESIS PROTEIN TSAE"/>
    <property type="match status" value="1"/>
</dbReference>
<dbReference type="GO" id="GO:0016747">
    <property type="term" value="F:acyltransferase activity, transferring groups other than amino-acyl groups"/>
    <property type="evidence" value="ECO:0007669"/>
    <property type="project" value="InterPro"/>
</dbReference>
<name>A0A1H2LHB6_9ACTN</name>
<dbReference type="PROSITE" id="PS51186">
    <property type="entry name" value="GNAT"/>
    <property type="match status" value="1"/>
</dbReference>
<dbReference type="NCBIfam" id="TIGR00150">
    <property type="entry name" value="T6A_YjeE"/>
    <property type="match status" value="1"/>
</dbReference>
<dbReference type="Pfam" id="PF00583">
    <property type="entry name" value="Acetyltransf_1"/>
    <property type="match status" value="1"/>
</dbReference>
<feature type="domain" description="N-acetyltransferase" evidence="12">
    <location>
        <begin position="18"/>
        <end position="170"/>
    </location>
</feature>
<dbReference type="SUPFAM" id="SSF55729">
    <property type="entry name" value="Acyl-CoA N-acyltransferases (Nat)"/>
    <property type="match status" value="1"/>
</dbReference>
<dbReference type="EMBL" id="LT629799">
    <property type="protein sequence ID" value="SDU80420.1"/>
    <property type="molecule type" value="Genomic_DNA"/>
</dbReference>
<keyword evidence="6" id="KW-0479">Metal-binding</keyword>
<dbReference type="InterPro" id="IPR000182">
    <property type="entry name" value="GNAT_dom"/>
</dbReference>
<protein>
    <recommendedName>
        <fullName evidence="3">tRNA threonylcarbamoyladenosine biosynthesis protein TsaE</fullName>
    </recommendedName>
    <alternativeName>
        <fullName evidence="11">t(6)A37 threonylcarbamoyladenosine biosynthesis protein TsaE</fullName>
    </alternativeName>
</protein>
<evidence type="ECO:0000256" key="5">
    <source>
        <dbReference type="ARBA" id="ARBA00022694"/>
    </source>
</evidence>
<reference evidence="14" key="1">
    <citation type="submission" date="2016-10" db="EMBL/GenBank/DDBJ databases">
        <authorList>
            <person name="Varghese N."/>
            <person name="Submissions S."/>
        </authorList>
    </citation>
    <scope>NUCLEOTIDE SEQUENCE [LARGE SCALE GENOMIC DNA]</scope>
    <source>
        <strain evidence="14">DSM 21743</strain>
    </source>
</reference>
<dbReference type="SUPFAM" id="SSF52540">
    <property type="entry name" value="P-loop containing nucleoside triphosphate hydrolases"/>
    <property type="match status" value="1"/>
</dbReference>
<dbReference type="STRING" id="546874.SAMN04488544_0181"/>
<evidence type="ECO:0000256" key="3">
    <source>
        <dbReference type="ARBA" id="ARBA00019010"/>
    </source>
</evidence>
<dbReference type="InterPro" id="IPR003442">
    <property type="entry name" value="T6A_TsaE"/>
</dbReference>
<evidence type="ECO:0000259" key="12">
    <source>
        <dbReference type="PROSITE" id="PS51186"/>
    </source>
</evidence>
<keyword evidence="4" id="KW-0963">Cytoplasm</keyword>
<evidence type="ECO:0000313" key="14">
    <source>
        <dbReference type="Proteomes" id="UP000198825"/>
    </source>
</evidence>
<dbReference type="CDD" id="cd04301">
    <property type="entry name" value="NAT_SF"/>
    <property type="match status" value="1"/>
</dbReference>
<evidence type="ECO:0000256" key="10">
    <source>
        <dbReference type="ARBA" id="ARBA00024908"/>
    </source>
</evidence>
<comment type="subcellular location">
    <subcellularLocation>
        <location evidence="1">Cytoplasm</location>
    </subcellularLocation>
</comment>
<evidence type="ECO:0000256" key="8">
    <source>
        <dbReference type="ARBA" id="ARBA00022840"/>
    </source>
</evidence>
<sequence>MLEAASNLAAVNPPQSEPVVVVASAEHAAAMVEVVHAAFGARPPIDPPSTADRETAESLAEALRRGGGIYASVDGRPAGAILVGSTREDVATFARVSVHPDFQRHGIASAMVAAAEDLAALQGHRRVDLFAREEFAELITFWGRRGYAVARLAPHGVVLTKALPQVLTLPDADATEELGRRLGEVVRAGDLLVLSGELGAGKTTLTQGLGRALGVTGAVISPTFVLSRVHATAEDRPTLVHVDAYRLGSAAELDDLDLDASAPESVTVVEWGRGLVEQSWDHRLEVDLVHDPEGGRLALLRPFGERWSGVDLGALDPRRPAYAEVDRG</sequence>
<dbReference type="Pfam" id="PF02367">
    <property type="entry name" value="TsaE"/>
    <property type="match status" value="1"/>
</dbReference>
<evidence type="ECO:0000256" key="7">
    <source>
        <dbReference type="ARBA" id="ARBA00022741"/>
    </source>
</evidence>
<gene>
    <name evidence="13" type="ORF">SAMN04488544_0181</name>
</gene>
<dbReference type="Gene3D" id="3.40.50.300">
    <property type="entry name" value="P-loop containing nucleotide triphosphate hydrolases"/>
    <property type="match status" value="1"/>
</dbReference>
<dbReference type="AlphaFoldDB" id="A0A1H2LHB6"/>
<keyword evidence="8" id="KW-0067">ATP-binding</keyword>